<dbReference type="RefSeq" id="WP_160628831.1">
    <property type="nucleotide sequence ID" value="NZ_CP047593.1"/>
</dbReference>
<dbReference type="SUPFAM" id="SSF53335">
    <property type="entry name" value="S-adenosyl-L-methionine-dependent methyltransferases"/>
    <property type="match status" value="1"/>
</dbReference>
<dbReference type="Pfam" id="PF13847">
    <property type="entry name" value="Methyltransf_31"/>
    <property type="match status" value="1"/>
</dbReference>
<dbReference type="AlphaFoldDB" id="A0A6P1M485"/>
<dbReference type="InterPro" id="IPR050447">
    <property type="entry name" value="Erg6_SMT_methyltransf"/>
</dbReference>
<dbReference type="GO" id="GO:0032259">
    <property type="term" value="P:methylation"/>
    <property type="evidence" value="ECO:0007669"/>
    <property type="project" value="UniProtKB-KW"/>
</dbReference>
<dbReference type="PANTHER" id="PTHR44068:SF11">
    <property type="entry name" value="GERANYL DIPHOSPHATE 2-C-METHYLTRANSFERASE"/>
    <property type="match status" value="1"/>
</dbReference>
<sequence>MNTQNLSDAGSYKFGRFEKNAEELERLKLQATIALKHEQKIWEQTGLKPGMNVLDLACGPGFTACELAKIVGDDGQVTGIDINEELIATAHQAKESEGVKNVSFTLGNLYELDLPENSFDFVYARFVFQHLEKPELALSNIRKILKPGGILCILDIDDNWTSFSPGSDAFIKFIRKAGAGQKQKGGNRLIGSQLYGLLNETSYQNISTQIHPITTEDLGIRYFLGVAVLFRVEMLNKVQKLLALPQLRTIKKAAEDPKAWGALGIFVTSGRK</sequence>
<feature type="domain" description="Methyltransferase" evidence="1">
    <location>
        <begin position="48"/>
        <end position="157"/>
    </location>
</feature>
<evidence type="ECO:0000259" key="1">
    <source>
        <dbReference type="Pfam" id="PF13847"/>
    </source>
</evidence>
<dbReference type="KEGG" id="taer:GT409_09325"/>
<dbReference type="EMBL" id="CP047593">
    <property type="protein sequence ID" value="QHI69649.1"/>
    <property type="molecule type" value="Genomic_DNA"/>
</dbReference>
<dbReference type="CDD" id="cd02440">
    <property type="entry name" value="AdoMet_MTases"/>
    <property type="match status" value="1"/>
</dbReference>
<dbReference type="InterPro" id="IPR029063">
    <property type="entry name" value="SAM-dependent_MTases_sf"/>
</dbReference>
<reference evidence="2 3" key="1">
    <citation type="submission" date="2020-01" db="EMBL/GenBank/DDBJ databases">
        <title>Ponticoccus aerotolerans gen. nov., sp. nov., an anaerobic bacterium and proposal of Ponticoccusceae fam. nov., Ponticoccusles ord. nov. and Ponticoccuse classis nov. in the phylum Kiritimatiellaeota.</title>
        <authorList>
            <person name="Zhou L.Y."/>
            <person name="Du Z.J."/>
        </authorList>
    </citation>
    <scope>NUCLEOTIDE SEQUENCE [LARGE SCALE GENOMIC DNA]</scope>
    <source>
        <strain evidence="2 3">S-5007</strain>
    </source>
</reference>
<dbReference type="Gene3D" id="3.40.50.150">
    <property type="entry name" value="Vaccinia Virus protein VP39"/>
    <property type="match status" value="1"/>
</dbReference>
<accession>A0A6P1M485</accession>
<evidence type="ECO:0000313" key="3">
    <source>
        <dbReference type="Proteomes" id="UP000464954"/>
    </source>
</evidence>
<dbReference type="InterPro" id="IPR025714">
    <property type="entry name" value="Methyltranfer_dom"/>
</dbReference>
<dbReference type="Proteomes" id="UP000464954">
    <property type="component" value="Chromosome"/>
</dbReference>
<keyword evidence="2" id="KW-0489">Methyltransferase</keyword>
<name>A0A6P1M485_9BACT</name>
<dbReference type="GO" id="GO:0008168">
    <property type="term" value="F:methyltransferase activity"/>
    <property type="evidence" value="ECO:0007669"/>
    <property type="project" value="UniProtKB-KW"/>
</dbReference>
<keyword evidence="2" id="KW-0808">Transferase</keyword>
<protein>
    <submittedName>
        <fullName evidence="2">Methyltransferase domain-containing protein</fullName>
    </submittedName>
</protein>
<evidence type="ECO:0000313" key="2">
    <source>
        <dbReference type="EMBL" id="QHI69649.1"/>
    </source>
</evidence>
<keyword evidence="3" id="KW-1185">Reference proteome</keyword>
<organism evidence="2 3">
    <name type="scientific">Tichowtungia aerotolerans</name>
    <dbReference type="NCBI Taxonomy" id="2697043"/>
    <lineage>
        <taxon>Bacteria</taxon>
        <taxon>Pseudomonadati</taxon>
        <taxon>Kiritimatiellota</taxon>
        <taxon>Tichowtungiia</taxon>
        <taxon>Tichowtungiales</taxon>
        <taxon>Tichowtungiaceae</taxon>
        <taxon>Tichowtungia</taxon>
    </lineage>
</organism>
<dbReference type="PANTHER" id="PTHR44068">
    <property type="entry name" value="ZGC:194242"/>
    <property type="match status" value="1"/>
</dbReference>
<proteinExistence type="predicted"/>
<gene>
    <name evidence="2" type="ORF">GT409_09325</name>
</gene>